<evidence type="ECO:0000313" key="6">
    <source>
        <dbReference type="EMBL" id="AMJ76459.1"/>
    </source>
</evidence>
<comment type="function">
    <text evidence="4">Part of the outer membrane protein assembly complex, which is involved in assembly and insertion of beta-barrel proteins into the outer membrane.</text>
</comment>
<comment type="subcellular location">
    <subcellularLocation>
        <location evidence="4">Cell outer membrane</location>
    </subcellularLocation>
</comment>
<organism evidence="6 7">
    <name type="scientific">Alteromonas stellipolaris</name>
    <dbReference type="NCBI Taxonomy" id="233316"/>
    <lineage>
        <taxon>Bacteria</taxon>
        <taxon>Pseudomonadati</taxon>
        <taxon>Pseudomonadota</taxon>
        <taxon>Gammaproteobacteria</taxon>
        <taxon>Alteromonadales</taxon>
        <taxon>Alteromonadaceae</taxon>
        <taxon>Alteromonas/Salinimonas group</taxon>
        <taxon>Alteromonas</taxon>
    </lineage>
</organism>
<dbReference type="Proteomes" id="UP000056750">
    <property type="component" value="Chromosome"/>
</dbReference>
<dbReference type="EMBL" id="CP013926">
    <property type="protein sequence ID" value="AMJ76459.1"/>
    <property type="molecule type" value="Genomic_DNA"/>
</dbReference>
<dbReference type="InterPro" id="IPR002372">
    <property type="entry name" value="PQQ_rpt_dom"/>
</dbReference>
<dbReference type="SUPFAM" id="SSF50998">
    <property type="entry name" value="Quinoprotein alcohol dehydrogenase-like"/>
    <property type="match status" value="1"/>
</dbReference>
<feature type="domain" description="Pyrrolo-quinoline quinone repeat" evidence="5">
    <location>
        <begin position="107"/>
        <end position="325"/>
    </location>
</feature>
<dbReference type="NCBIfam" id="TIGR03300">
    <property type="entry name" value="assembly_YfgL"/>
    <property type="match status" value="1"/>
</dbReference>
<dbReference type="Pfam" id="PF13360">
    <property type="entry name" value="PQQ_2"/>
    <property type="match status" value="1"/>
</dbReference>
<reference evidence="6 7" key="1">
    <citation type="submission" date="2015-12" db="EMBL/GenBank/DDBJ databases">
        <title>Intraspecies pangenome expansion in the marine bacterium Alteromonas.</title>
        <authorList>
            <person name="Lopez-Perez M."/>
            <person name="Rodriguez-Valera F."/>
        </authorList>
    </citation>
    <scope>NUCLEOTIDE SEQUENCE [LARGE SCALE GENOMIC DNA]</scope>
    <source>
        <strain evidence="6 7">LMG 21861</strain>
    </source>
</reference>
<dbReference type="InterPro" id="IPR018391">
    <property type="entry name" value="PQQ_b-propeller_rpt"/>
</dbReference>
<name>A0ABM5YPG0_9ALTE</name>
<keyword evidence="1 4" id="KW-0732">Signal</keyword>
<evidence type="ECO:0000256" key="3">
    <source>
        <dbReference type="ARBA" id="ARBA00023237"/>
    </source>
</evidence>
<dbReference type="PANTHER" id="PTHR34512">
    <property type="entry name" value="CELL SURFACE PROTEIN"/>
    <property type="match status" value="1"/>
</dbReference>
<dbReference type="InterPro" id="IPR011047">
    <property type="entry name" value="Quinoprotein_ADH-like_sf"/>
</dbReference>
<evidence type="ECO:0000313" key="7">
    <source>
        <dbReference type="Proteomes" id="UP000056750"/>
    </source>
</evidence>
<evidence type="ECO:0000256" key="4">
    <source>
        <dbReference type="HAMAP-Rule" id="MF_00923"/>
    </source>
</evidence>
<keyword evidence="7" id="KW-1185">Reference proteome</keyword>
<keyword evidence="2 4" id="KW-0472">Membrane</keyword>
<comment type="subunit">
    <text evidence="4">Part of the Bam complex.</text>
</comment>
<accession>A0ABM5YPG0</accession>
<gene>
    <name evidence="4" type="primary">bamB</name>
    <name evidence="6" type="ORF">AVL57_14625</name>
</gene>
<comment type="similarity">
    <text evidence="4">Belongs to the BamB family.</text>
</comment>
<dbReference type="Gene3D" id="2.130.10.10">
    <property type="entry name" value="YVTN repeat-like/Quinoprotein amine dehydrogenase"/>
    <property type="match status" value="1"/>
</dbReference>
<proteinExistence type="inferred from homology"/>
<dbReference type="NCBIfam" id="NF008351">
    <property type="entry name" value="PRK11138.1"/>
    <property type="match status" value="1"/>
</dbReference>
<dbReference type="SMART" id="SM00564">
    <property type="entry name" value="PQQ"/>
    <property type="match status" value="6"/>
</dbReference>
<dbReference type="PANTHER" id="PTHR34512:SF30">
    <property type="entry name" value="OUTER MEMBRANE PROTEIN ASSEMBLY FACTOR BAMB"/>
    <property type="match status" value="1"/>
</dbReference>
<dbReference type="InterPro" id="IPR015943">
    <property type="entry name" value="WD40/YVTN_repeat-like_dom_sf"/>
</dbReference>
<protein>
    <recommendedName>
        <fullName evidence="4">Outer membrane protein assembly factor BamB</fullName>
    </recommendedName>
</protein>
<dbReference type="HAMAP" id="MF_00923">
    <property type="entry name" value="OM_assembly_BamB"/>
    <property type="match status" value="1"/>
</dbReference>
<evidence type="ECO:0000259" key="5">
    <source>
        <dbReference type="Pfam" id="PF13360"/>
    </source>
</evidence>
<keyword evidence="3 4" id="KW-0998">Cell outer membrane</keyword>
<evidence type="ECO:0000256" key="2">
    <source>
        <dbReference type="ARBA" id="ARBA00023136"/>
    </source>
</evidence>
<dbReference type="InterPro" id="IPR017687">
    <property type="entry name" value="BamB"/>
</dbReference>
<sequence length="403" mass="43557">MGMALAISVTLSGCSTVSDWFADEEELEIRRLKPIDAKFTPSVKWDRDIGDGVDHYFSRLRPVYAYENLYAADRHGSVVAMNPENGDVLWERNFAVFEGDGWWDSIARLWRSGASARIGGISVADRLLFVGTENGAVMALDYETGETKWEASIPGEVLAAPSADEGILVVNTGAGTLFGFDTRTGEQLWRHEGDTPPLTLRGISGPVAANGGALIGTPTGKLQVNLLESGILAWETVIATPTGATELERIVDLDTTPVLFGGTIYTVSYNGTLAAVELRSGRIIWKREYGSYRNLSIEGNSIFVVDNNSNIYALDRRNGVELWSQGGLKSRSVTAATPVGEHIVVGDNWGFVHWIEQETGQIVARVDVGGDDEDDAIYDAPLNVDGVVVTMTRNGVVAAISTL</sequence>
<evidence type="ECO:0000256" key="1">
    <source>
        <dbReference type="ARBA" id="ARBA00022729"/>
    </source>
</evidence>